<proteinExistence type="predicted"/>
<comment type="caution">
    <text evidence="3">The sequence shown here is derived from an EMBL/GenBank/DDBJ whole genome shotgun (WGS) entry which is preliminary data.</text>
</comment>
<sequence length="185" mass="20299">MAEPTAISVIIEPLSLIFGFAYSAVTSIHYKWWILHIATVVAFPFQLLLIPLRIVTSVLSVVFAPFLYLCYSFVALVSTLWTWLASLEVVTAATIGVSAGVVLALVSNFVSTKLSIQDSPYDDAADDSEGEESSPLPKRRFLSDRGDSDETEWPWLETSTSPVRRKRASGLLSQTIHEEDDSSGA</sequence>
<accession>A0A9P9Y3D5</accession>
<dbReference type="RefSeq" id="XP_051363734.1">
    <property type="nucleotide sequence ID" value="XM_051504635.1"/>
</dbReference>
<evidence type="ECO:0000313" key="3">
    <source>
        <dbReference type="EMBL" id="KAI6782878.1"/>
    </source>
</evidence>
<dbReference type="GeneID" id="75828553"/>
<feature type="transmembrane region" description="Helical" evidence="2">
    <location>
        <begin position="32"/>
        <end position="52"/>
    </location>
</feature>
<keyword evidence="2" id="KW-1133">Transmembrane helix</keyword>
<evidence type="ECO:0000313" key="4">
    <source>
        <dbReference type="Proteomes" id="UP001055219"/>
    </source>
</evidence>
<name>A0A9P9Y3D5_9HYPO</name>
<reference evidence="3" key="1">
    <citation type="journal article" date="2021" name="J Fungi (Basel)">
        <title>Genomic and Metabolomic Analyses of the Marine Fungus Emericellopsis cladophorae: Insights into Saltwater Adaptability Mechanisms and Its Biosynthetic Potential.</title>
        <authorList>
            <person name="Goncalves M.F.M."/>
            <person name="Hilario S."/>
            <person name="Van de Peer Y."/>
            <person name="Esteves A.C."/>
            <person name="Alves A."/>
        </authorList>
    </citation>
    <scope>NUCLEOTIDE SEQUENCE</scope>
    <source>
        <strain evidence="3">MUM 19.33</strain>
    </source>
</reference>
<gene>
    <name evidence="3" type="ORF">J7T54_002037</name>
</gene>
<feature type="transmembrane region" description="Helical" evidence="2">
    <location>
        <begin position="89"/>
        <end position="110"/>
    </location>
</feature>
<evidence type="ECO:0008006" key="5">
    <source>
        <dbReference type="Google" id="ProtNLM"/>
    </source>
</evidence>
<dbReference type="Proteomes" id="UP001055219">
    <property type="component" value="Unassembled WGS sequence"/>
</dbReference>
<keyword evidence="4" id="KW-1185">Reference proteome</keyword>
<feature type="transmembrane region" description="Helical" evidence="2">
    <location>
        <begin position="58"/>
        <end position="77"/>
    </location>
</feature>
<organism evidence="3 4">
    <name type="scientific">Emericellopsis cladophorae</name>
    <dbReference type="NCBI Taxonomy" id="2686198"/>
    <lineage>
        <taxon>Eukaryota</taxon>
        <taxon>Fungi</taxon>
        <taxon>Dikarya</taxon>
        <taxon>Ascomycota</taxon>
        <taxon>Pezizomycotina</taxon>
        <taxon>Sordariomycetes</taxon>
        <taxon>Hypocreomycetidae</taxon>
        <taxon>Hypocreales</taxon>
        <taxon>Bionectriaceae</taxon>
        <taxon>Emericellopsis</taxon>
    </lineage>
</organism>
<keyword evidence="2" id="KW-0812">Transmembrane</keyword>
<dbReference type="EMBL" id="JAGIXG020000010">
    <property type="protein sequence ID" value="KAI6782878.1"/>
    <property type="molecule type" value="Genomic_DNA"/>
</dbReference>
<dbReference type="OrthoDB" id="4502894at2759"/>
<feature type="region of interest" description="Disordered" evidence="1">
    <location>
        <begin position="119"/>
        <end position="185"/>
    </location>
</feature>
<evidence type="ECO:0000256" key="1">
    <source>
        <dbReference type="SAM" id="MobiDB-lite"/>
    </source>
</evidence>
<reference evidence="3" key="2">
    <citation type="submission" date="2022-07" db="EMBL/GenBank/DDBJ databases">
        <authorList>
            <person name="Goncalves M.F.M."/>
            <person name="Hilario S."/>
            <person name="Van De Peer Y."/>
            <person name="Esteves A.C."/>
            <person name="Alves A."/>
        </authorList>
    </citation>
    <scope>NUCLEOTIDE SEQUENCE</scope>
    <source>
        <strain evidence="3">MUM 19.33</strain>
    </source>
</reference>
<protein>
    <recommendedName>
        <fullName evidence="5">Transmembrane protein</fullName>
    </recommendedName>
</protein>
<feature type="transmembrane region" description="Helical" evidence="2">
    <location>
        <begin position="6"/>
        <end position="25"/>
    </location>
</feature>
<feature type="compositionally biased region" description="Acidic residues" evidence="1">
    <location>
        <begin position="120"/>
        <end position="132"/>
    </location>
</feature>
<evidence type="ECO:0000256" key="2">
    <source>
        <dbReference type="SAM" id="Phobius"/>
    </source>
</evidence>
<keyword evidence="2" id="KW-0472">Membrane</keyword>
<dbReference type="AlphaFoldDB" id="A0A9P9Y3D5"/>